<keyword evidence="1" id="KW-0812">Transmembrane</keyword>
<sequence length="210" mass="23479">MRRFAIFSATLLLSALGAFAVSFLSESPDLARHIVMGMIAVVLVPLAFQAVTFITALLNLVGLVQVNFLTMQTSEGIIGVYRLLNKNRSFWLGLWLGVVVGASIGMHTESYPNRLKIEKTEALLQELSTDLHRHYQDHGTYPEPDPSGHLILYHIGRGERKVDIAEDAFGRPLRYETSQPAEQERSWFRLTSQGVDPEQDADDLVVENAQ</sequence>
<evidence type="ECO:0000313" key="3">
    <source>
        <dbReference type="EMBL" id="QTD50150.1"/>
    </source>
</evidence>
<dbReference type="Proteomes" id="UP000663929">
    <property type="component" value="Chromosome"/>
</dbReference>
<dbReference type="KEGG" id="scor:J3U87_31585"/>
<keyword evidence="2" id="KW-0732">Signal</keyword>
<feature type="transmembrane region" description="Helical" evidence="1">
    <location>
        <begin position="36"/>
        <end position="69"/>
    </location>
</feature>
<gene>
    <name evidence="3" type="ORF">J3U87_31585</name>
</gene>
<keyword evidence="1" id="KW-1133">Transmembrane helix</keyword>
<dbReference type="Gene3D" id="3.30.700.10">
    <property type="entry name" value="Glycoprotein, Type 4 Pilin"/>
    <property type="match status" value="1"/>
</dbReference>
<proteinExistence type="predicted"/>
<accession>A0A8A4TKT1</accession>
<evidence type="ECO:0000256" key="1">
    <source>
        <dbReference type="SAM" id="Phobius"/>
    </source>
</evidence>
<keyword evidence="1" id="KW-0472">Membrane</keyword>
<dbReference type="AlphaFoldDB" id="A0A8A4TKT1"/>
<feature type="transmembrane region" description="Helical" evidence="1">
    <location>
        <begin position="90"/>
        <end position="108"/>
    </location>
</feature>
<evidence type="ECO:0000256" key="2">
    <source>
        <dbReference type="SAM" id="SignalP"/>
    </source>
</evidence>
<feature type="chain" id="PRO_5035222503" evidence="2">
    <location>
        <begin position="21"/>
        <end position="210"/>
    </location>
</feature>
<reference evidence="3" key="1">
    <citation type="submission" date="2021-03" db="EMBL/GenBank/DDBJ databases">
        <title>Acanthopleuribacteraceae sp. M133.</title>
        <authorList>
            <person name="Wang G."/>
        </authorList>
    </citation>
    <scope>NUCLEOTIDE SEQUENCE</scope>
    <source>
        <strain evidence="3">M133</strain>
    </source>
</reference>
<feature type="signal peptide" evidence="2">
    <location>
        <begin position="1"/>
        <end position="20"/>
    </location>
</feature>
<organism evidence="3 4">
    <name type="scientific">Sulfidibacter corallicola</name>
    <dbReference type="NCBI Taxonomy" id="2818388"/>
    <lineage>
        <taxon>Bacteria</taxon>
        <taxon>Pseudomonadati</taxon>
        <taxon>Acidobacteriota</taxon>
        <taxon>Holophagae</taxon>
        <taxon>Acanthopleuribacterales</taxon>
        <taxon>Acanthopleuribacteraceae</taxon>
        <taxon>Sulfidibacter</taxon>
    </lineage>
</organism>
<name>A0A8A4TKT1_SULCO</name>
<evidence type="ECO:0000313" key="4">
    <source>
        <dbReference type="Proteomes" id="UP000663929"/>
    </source>
</evidence>
<dbReference type="EMBL" id="CP071793">
    <property type="protein sequence ID" value="QTD50150.1"/>
    <property type="molecule type" value="Genomic_DNA"/>
</dbReference>
<protein>
    <submittedName>
        <fullName evidence="3">Uncharacterized protein</fullName>
    </submittedName>
</protein>
<dbReference type="RefSeq" id="WP_237379781.1">
    <property type="nucleotide sequence ID" value="NZ_CP071793.1"/>
</dbReference>
<keyword evidence="4" id="KW-1185">Reference proteome</keyword>